<evidence type="ECO:0000259" key="2">
    <source>
        <dbReference type="PROSITE" id="PS50086"/>
    </source>
</evidence>
<dbReference type="AlphaFoldDB" id="A0AA39DYY7"/>
<gene>
    <name evidence="3" type="ORF">PVL29_006491</name>
</gene>
<dbReference type="PANTHER" id="PTHR22957">
    <property type="entry name" value="TBC1 DOMAIN FAMILY MEMBER GTPASE-ACTIVATING PROTEIN"/>
    <property type="match status" value="1"/>
</dbReference>
<comment type="caution">
    <text evidence="3">The sequence shown here is derived from an EMBL/GenBank/DDBJ whole genome shotgun (WGS) entry which is preliminary data.</text>
</comment>
<dbReference type="GO" id="GO:0005096">
    <property type="term" value="F:GTPase activator activity"/>
    <property type="evidence" value="ECO:0007669"/>
    <property type="project" value="TreeGrafter"/>
</dbReference>
<feature type="compositionally biased region" description="Basic and acidic residues" evidence="1">
    <location>
        <begin position="23"/>
        <end position="32"/>
    </location>
</feature>
<feature type="region of interest" description="Disordered" evidence="1">
    <location>
        <begin position="13"/>
        <end position="83"/>
    </location>
</feature>
<evidence type="ECO:0000256" key="1">
    <source>
        <dbReference type="SAM" id="MobiDB-lite"/>
    </source>
</evidence>
<name>A0AA39DYY7_VITRO</name>
<evidence type="ECO:0000313" key="3">
    <source>
        <dbReference type="EMBL" id="KAJ9701169.1"/>
    </source>
</evidence>
<feature type="domain" description="Rab-GAP TBC" evidence="2">
    <location>
        <begin position="112"/>
        <end position="344"/>
    </location>
</feature>
<dbReference type="Proteomes" id="UP001168098">
    <property type="component" value="Unassembled WGS sequence"/>
</dbReference>
<sequence>MVKKRVPDWLNSSLWSASPSVTEDDRFQRYDSKPSTPTPPSPVAPPVPEPPPAVVQIEPPKPEPKESVNNVHDASSDSSAEDISRQAQLLAELSKKVINVRELRRLASQGIPDGAGIRSTVWKSEITRRLGKSTSPDDEPKSEGSGMLSRSEITHGEHPLSLGKTSIWNQFFQDTEIIEQIDRDVKRTHPDMNFFSGDTPCAKANQEALRNILIVFAKLNPGIRYVQGMNEILAPLFYVFKNDPDEENAASAEADTFFCFVELLSGFRDHFCQQLDNSVVGIRSTITRLSQLLKEHDGELWRHLEITTKVNPQFYAFRWITLLLTQEFNFADSLHIWDTLLSDPEGPQETLLRICCAMLILVRRRLLAGDFTSNLKLLQNYPSTNISHLLYVANKLRAQSTG</sequence>
<proteinExistence type="predicted"/>
<dbReference type="PANTHER" id="PTHR22957:SF27">
    <property type="entry name" value="TBC1 DOMAIN FAMILY MEMBER 13"/>
    <property type="match status" value="1"/>
</dbReference>
<dbReference type="Pfam" id="PF00566">
    <property type="entry name" value="RabGAP-TBC"/>
    <property type="match status" value="1"/>
</dbReference>
<dbReference type="Gene3D" id="1.10.8.270">
    <property type="entry name" value="putative rabgap domain of human tbc1 domain family member 14 like domains"/>
    <property type="match status" value="1"/>
</dbReference>
<organism evidence="3 4">
    <name type="scientific">Vitis rotundifolia</name>
    <name type="common">Muscadine grape</name>
    <dbReference type="NCBI Taxonomy" id="103349"/>
    <lineage>
        <taxon>Eukaryota</taxon>
        <taxon>Viridiplantae</taxon>
        <taxon>Streptophyta</taxon>
        <taxon>Embryophyta</taxon>
        <taxon>Tracheophyta</taxon>
        <taxon>Spermatophyta</taxon>
        <taxon>Magnoliopsida</taxon>
        <taxon>eudicotyledons</taxon>
        <taxon>Gunneridae</taxon>
        <taxon>Pentapetalae</taxon>
        <taxon>rosids</taxon>
        <taxon>Vitales</taxon>
        <taxon>Vitaceae</taxon>
        <taxon>Viteae</taxon>
        <taxon>Vitis</taxon>
    </lineage>
</organism>
<dbReference type="SMART" id="SM00164">
    <property type="entry name" value="TBC"/>
    <property type="match status" value="1"/>
</dbReference>
<feature type="compositionally biased region" description="Pro residues" evidence="1">
    <location>
        <begin position="36"/>
        <end position="53"/>
    </location>
</feature>
<dbReference type="Gene3D" id="1.10.472.80">
    <property type="entry name" value="Ypt/Rab-GAP domain of gyp1p, domain 3"/>
    <property type="match status" value="1"/>
</dbReference>
<feature type="region of interest" description="Disordered" evidence="1">
    <location>
        <begin position="128"/>
        <end position="159"/>
    </location>
</feature>
<dbReference type="InterPro" id="IPR035969">
    <property type="entry name" value="Rab-GAP_TBC_sf"/>
</dbReference>
<dbReference type="PROSITE" id="PS50086">
    <property type="entry name" value="TBC_RABGAP"/>
    <property type="match status" value="1"/>
</dbReference>
<evidence type="ECO:0000313" key="4">
    <source>
        <dbReference type="Proteomes" id="UP001168098"/>
    </source>
</evidence>
<keyword evidence="4" id="KW-1185">Reference proteome</keyword>
<reference evidence="3 4" key="1">
    <citation type="journal article" date="2023" name="BMC Biotechnol.">
        <title>Vitis rotundifolia cv Carlos genome sequencing.</title>
        <authorList>
            <person name="Huff M."/>
            <person name="Hulse-Kemp A."/>
            <person name="Scheffler B."/>
            <person name="Youngblood R."/>
            <person name="Simpson S."/>
            <person name="Babiker E."/>
            <person name="Staton M."/>
        </authorList>
    </citation>
    <scope>NUCLEOTIDE SEQUENCE [LARGE SCALE GENOMIC DNA]</scope>
    <source>
        <tissue evidence="3">Leaf</tissue>
    </source>
</reference>
<dbReference type="EMBL" id="JARBHA010000005">
    <property type="protein sequence ID" value="KAJ9701169.1"/>
    <property type="molecule type" value="Genomic_DNA"/>
</dbReference>
<dbReference type="InterPro" id="IPR000195">
    <property type="entry name" value="Rab-GAP-TBC_dom"/>
</dbReference>
<dbReference type="GO" id="GO:0006886">
    <property type="term" value="P:intracellular protein transport"/>
    <property type="evidence" value="ECO:0007669"/>
    <property type="project" value="TreeGrafter"/>
</dbReference>
<dbReference type="FunFam" id="1.10.8.270:FF:000024">
    <property type="entry name" value="TBC1 domain family member 13"/>
    <property type="match status" value="1"/>
</dbReference>
<accession>A0AA39DYY7</accession>
<dbReference type="FunFam" id="1.10.472.80:FF:000009">
    <property type="entry name" value="TBC1 domain family member 13"/>
    <property type="match status" value="1"/>
</dbReference>
<protein>
    <recommendedName>
        <fullName evidence="2">Rab-GAP TBC domain-containing protein</fullName>
    </recommendedName>
</protein>
<dbReference type="SUPFAM" id="SSF47923">
    <property type="entry name" value="Ypt/Rab-GAP domain of gyp1p"/>
    <property type="match status" value="2"/>
</dbReference>